<dbReference type="GO" id="GO:0046983">
    <property type="term" value="F:protein dimerization activity"/>
    <property type="evidence" value="ECO:0007669"/>
    <property type="project" value="InterPro"/>
</dbReference>
<dbReference type="InterPro" id="IPR036890">
    <property type="entry name" value="HATPase_C_sf"/>
</dbReference>
<dbReference type="RefSeq" id="WP_203686759.1">
    <property type="nucleotide sequence ID" value="NZ_BONT01000076.1"/>
</dbReference>
<dbReference type="PANTHER" id="PTHR24421:SF63">
    <property type="entry name" value="SENSOR HISTIDINE KINASE DESK"/>
    <property type="match status" value="1"/>
</dbReference>
<keyword evidence="4" id="KW-0472">Membrane</keyword>
<evidence type="ECO:0000259" key="5">
    <source>
        <dbReference type="Pfam" id="PF07730"/>
    </source>
</evidence>
<feature type="transmembrane region" description="Helical" evidence="4">
    <location>
        <begin position="123"/>
        <end position="144"/>
    </location>
</feature>
<gene>
    <name evidence="6" type="ORF">HNR73_003533</name>
</gene>
<dbReference type="GO" id="GO:0016020">
    <property type="term" value="C:membrane"/>
    <property type="evidence" value="ECO:0007669"/>
    <property type="project" value="InterPro"/>
</dbReference>
<keyword evidence="4" id="KW-1133">Transmembrane helix</keyword>
<organism evidence="6 7">
    <name type="scientific">Phytomonospora endophytica</name>
    <dbReference type="NCBI Taxonomy" id="714109"/>
    <lineage>
        <taxon>Bacteria</taxon>
        <taxon>Bacillati</taxon>
        <taxon>Actinomycetota</taxon>
        <taxon>Actinomycetes</taxon>
        <taxon>Micromonosporales</taxon>
        <taxon>Micromonosporaceae</taxon>
        <taxon>Phytomonospora</taxon>
    </lineage>
</organism>
<evidence type="ECO:0000256" key="4">
    <source>
        <dbReference type="SAM" id="Phobius"/>
    </source>
</evidence>
<dbReference type="AlphaFoldDB" id="A0A841FT16"/>
<dbReference type="CDD" id="cd16917">
    <property type="entry name" value="HATPase_UhpB-NarQ-NarX-like"/>
    <property type="match status" value="1"/>
</dbReference>
<reference evidence="6 7" key="1">
    <citation type="submission" date="2020-08" db="EMBL/GenBank/DDBJ databases">
        <title>Genomic Encyclopedia of Type Strains, Phase IV (KMG-IV): sequencing the most valuable type-strain genomes for metagenomic binning, comparative biology and taxonomic classification.</title>
        <authorList>
            <person name="Goeker M."/>
        </authorList>
    </citation>
    <scope>NUCLEOTIDE SEQUENCE [LARGE SCALE GENOMIC DNA]</scope>
    <source>
        <strain evidence="6 7">YIM 65646</strain>
    </source>
</reference>
<accession>A0A841FT16</accession>
<dbReference type="GO" id="GO:0000155">
    <property type="term" value="F:phosphorelay sensor kinase activity"/>
    <property type="evidence" value="ECO:0007669"/>
    <property type="project" value="InterPro"/>
</dbReference>
<feature type="transmembrane region" description="Helical" evidence="4">
    <location>
        <begin position="23"/>
        <end position="43"/>
    </location>
</feature>
<dbReference type="InterPro" id="IPR050482">
    <property type="entry name" value="Sensor_HK_TwoCompSys"/>
</dbReference>
<dbReference type="Proteomes" id="UP000548476">
    <property type="component" value="Unassembled WGS sequence"/>
</dbReference>
<dbReference type="InterPro" id="IPR011712">
    <property type="entry name" value="Sig_transdc_His_kin_sub3_dim/P"/>
</dbReference>
<dbReference type="Pfam" id="PF07730">
    <property type="entry name" value="HisKA_3"/>
    <property type="match status" value="1"/>
</dbReference>
<evidence type="ECO:0000313" key="7">
    <source>
        <dbReference type="Proteomes" id="UP000548476"/>
    </source>
</evidence>
<protein>
    <submittedName>
        <fullName evidence="6">Two-component system sensor histidine kinase DesK</fullName>
        <ecNumber evidence="6">2.7.13.3</ecNumber>
    </submittedName>
</protein>
<feature type="transmembrane region" description="Helical" evidence="4">
    <location>
        <begin position="87"/>
        <end position="111"/>
    </location>
</feature>
<name>A0A841FT16_9ACTN</name>
<sequence>MTGETTAATRPDKDGWLRRAKGFRLAGVGISAFFTLYLTSLAAEALESNPHHVPTWLIIGLYAVYGVVFVSVPFLSVRTNARFRVGVFVFLFATATVLVWLGGIGTVFVFIYPINMLAFAAPLRVALTVDVVVLGALAVATLVLEDRDTAMGQLLLFGSLAIVTLLMGRLIHTNRALIKAHDEIAGLATREERNRIARDLHDILGHTLTTITVKAALARRLLESGADHAGERAETEIADVEQLARQTLGEVRATVSGYRETSLAGELAAIRAALAAADIAADLPSAIDEIDEPQRTAFAYALREGVTNVIRHSHADRCTVRIGPSRLEIHDDGRGGHAPAGNGLNGLRERLSAIGALLTAGPAPDGGYTLTVRLEK</sequence>
<evidence type="ECO:0000256" key="1">
    <source>
        <dbReference type="ARBA" id="ARBA00022679"/>
    </source>
</evidence>
<evidence type="ECO:0000313" key="6">
    <source>
        <dbReference type="EMBL" id="MBB6035669.1"/>
    </source>
</evidence>
<dbReference type="Gene3D" id="1.20.5.1930">
    <property type="match status" value="1"/>
</dbReference>
<feature type="transmembrane region" description="Helical" evidence="4">
    <location>
        <begin position="151"/>
        <end position="171"/>
    </location>
</feature>
<feature type="domain" description="Signal transduction histidine kinase subgroup 3 dimerisation and phosphoacceptor" evidence="5">
    <location>
        <begin position="192"/>
        <end position="262"/>
    </location>
</feature>
<dbReference type="PANTHER" id="PTHR24421">
    <property type="entry name" value="NITRATE/NITRITE SENSOR PROTEIN NARX-RELATED"/>
    <property type="match status" value="1"/>
</dbReference>
<keyword evidence="4" id="KW-0812">Transmembrane</keyword>
<dbReference type="EMBL" id="JACHGT010000007">
    <property type="protein sequence ID" value="MBB6035669.1"/>
    <property type="molecule type" value="Genomic_DNA"/>
</dbReference>
<feature type="transmembrane region" description="Helical" evidence="4">
    <location>
        <begin position="55"/>
        <end position="75"/>
    </location>
</feature>
<evidence type="ECO:0000256" key="3">
    <source>
        <dbReference type="ARBA" id="ARBA00023012"/>
    </source>
</evidence>
<keyword evidence="2 6" id="KW-0418">Kinase</keyword>
<keyword evidence="3" id="KW-0902">Two-component regulatory system</keyword>
<comment type="caution">
    <text evidence="6">The sequence shown here is derived from an EMBL/GenBank/DDBJ whole genome shotgun (WGS) entry which is preliminary data.</text>
</comment>
<proteinExistence type="predicted"/>
<dbReference type="SUPFAM" id="SSF55874">
    <property type="entry name" value="ATPase domain of HSP90 chaperone/DNA topoisomerase II/histidine kinase"/>
    <property type="match status" value="1"/>
</dbReference>
<dbReference type="Gene3D" id="3.30.565.10">
    <property type="entry name" value="Histidine kinase-like ATPase, C-terminal domain"/>
    <property type="match status" value="1"/>
</dbReference>
<keyword evidence="7" id="KW-1185">Reference proteome</keyword>
<evidence type="ECO:0000256" key="2">
    <source>
        <dbReference type="ARBA" id="ARBA00022777"/>
    </source>
</evidence>
<dbReference type="EC" id="2.7.13.3" evidence="6"/>
<keyword evidence="1 6" id="KW-0808">Transferase</keyword>